<dbReference type="AlphaFoldDB" id="A0A1H3VGJ9"/>
<dbReference type="Gene3D" id="1.10.510.10">
    <property type="entry name" value="Transferase(Phosphotransferase) domain 1"/>
    <property type="match status" value="1"/>
</dbReference>
<name>A0A1H3VGJ9_9RHOB</name>
<dbReference type="PROSITE" id="PS00109">
    <property type="entry name" value="PROTEIN_KINASE_TYR"/>
    <property type="match status" value="1"/>
</dbReference>
<dbReference type="OrthoDB" id="9795390at2"/>
<gene>
    <name evidence="2" type="ORF">SAMN05444370_10138</name>
</gene>
<dbReference type="STRING" id="89524.SAMN05444370_10138"/>
<dbReference type="SUPFAM" id="SSF56112">
    <property type="entry name" value="Protein kinase-like (PK-like)"/>
    <property type="match status" value="1"/>
</dbReference>
<protein>
    <recommendedName>
        <fullName evidence="1">Protein kinase domain-containing protein</fullName>
    </recommendedName>
</protein>
<evidence type="ECO:0000313" key="2">
    <source>
        <dbReference type="EMBL" id="SDZ73344.1"/>
    </source>
</evidence>
<accession>A0A1H3VGJ9</accession>
<organism evidence="2 3">
    <name type="scientific">Rubrimonas cliftonensis</name>
    <dbReference type="NCBI Taxonomy" id="89524"/>
    <lineage>
        <taxon>Bacteria</taxon>
        <taxon>Pseudomonadati</taxon>
        <taxon>Pseudomonadota</taxon>
        <taxon>Alphaproteobacteria</taxon>
        <taxon>Rhodobacterales</taxon>
        <taxon>Paracoccaceae</taxon>
        <taxon>Rubrimonas</taxon>
    </lineage>
</organism>
<dbReference type="EMBL" id="FNQM01000001">
    <property type="protein sequence ID" value="SDZ73344.1"/>
    <property type="molecule type" value="Genomic_DNA"/>
</dbReference>
<dbReference type="InterPro" id="IPR008266">
    <property type="entry name" value="Tyr_kinase_AS"/>
</dbReference>
<reference evidence="2 3" key="1">
    <citation type="submission" date="2016-10" db="EMBL/GenBank/DDBJ databases">
        <authorList>
            <person name="de Groot N.N."/>
        </authorList>
    </citation>
    <scope>NUCLEOTIDE SEQUENCE [LARGE SCALE GENOMIC DNA]</scope>
    <source>
        <strain evidence="2 3">DSM 15345</strain>
    </source>
</reference>
<dbReference type="RefSeq" id="WP_093247482.1">
    <property type="nucleotide sequence ID" value="NZ_FNQM01000001.1"/>
</dbReference>
<dbReference type="InterPro" id="IPR000719">
    <property type="entry name" value="Prot_kinase_dom"/>
</dbReference>
<sequence>MLTAYTVKQLAGGEFQLRNSGGGSGGGALVTIRFPKPFPKGWPRGGAEGYAVPATMSSPALGDVPCIVKAFRNGLPGRGDRMDKLVGHGLARSHDWLFSGVPFASVRRATVNGVPLDDSNISIHVCYDVNGEDFAHLKNHDAFDAFDADERGWLAAQLCETVAGLEKRRIVHGDLSHGNIMIGWDDERRRVECVLIDYDGFTAAGTPPLPRRHAGQPIRMLGSPGYQHPELMRRSSADPAGADEGVFVENDRFALGVLCCELMVWRSSVRQALLRDELLSPEALATGRDVIPKELSRGWPDGADLLAEALRAPTAADLPEPHAWLRAMGRRVDDHAPAEWTTPKPVMRISRQSGGPHSPISVRRRVEFGHSAQGAGDLSAIDPRLAPVGFAYERADGALTLKLTFDWPELVTVTRSDRMLRLDARKAPRPRPLTFEVGPTDVIRSDGWRFDFSP</sequence>
<dbReference type="GO" id="GO:0005524">
    <property type="term" value="F:ATP binding"/>
    <property type="evidence" value="ECO:0007669"/>
    <property type="project" value="InterPro"/>
</dbReference>
<dbReference type="InterPro" id="IPR011009">
    <property type="entry name" value="Kinase-like_dom_sf"/>
</dbReference>
<evidence type="ECO:0000313" key="3">
    <source>
        <dbReference type="Proteomes" id="UP000198703"/>
    </source>
</evidence>
<feature type="domain" description="Protein kinase" evidence="1">
    <location>
        <begin position="14"/>
        <end position="325"/>
    </location>
</feature>
<dbReference type="GO" id="GO:0004672">
    <property type="term" value="F:protein kinase activity"/>
    <property type="evidence" value="ECO:0007669"/>
    <property type="project" value="InterPro"/>
</dbReference>
<keyword evidence="3" id="KW-1185">Reference proteome</keyword>
<dbReference type="PROSITE" id="PS50011">
    <property type="entry name" value="PROTEIN_KINASE_DOM"/>
    <property type="match status" value="1"/>
</dbReference>
<evidence type="ECO:0000259" key="1">
    <source>
        <dbReference type="PROSITE" id="PS50011"/>
    </source>
</evidence>
<dbReference type="Proteomes" id="UP000198703">
    <property type="component" value="Unassembled WGS sequence"/>
</dbReference>
<proteinExistence type="predicted"/>